<dbReference type="AlphaFoldDB" id="A0A0M6YC71"/>
<reference evidence="2" key="1">
    <citation type="submission" date="2015-07" db="EMBL/GenBank/DDBJ databases">
        <authorList>
            <person name="Rodrigo-Torres Lidia"/>
            <person name="Arahal R.David."/>
        </authorList>
    </citation>
    <scope>NUCLEOTIDE SEQUENCE [LARGE SCALE GENOMIC DNA]</scope>
    <source>
        <strain evidence="2">CECT 4801</strain>
    </source>
</reference>
<evidence type="ECO:0000313" key="2">
    <source>
        <dbReference type="Proteomes" id="UP000048926"/>
    </source>
</evidence>
<proteinExistence type="predicted"/>
<dbReference type="EMBL" id="CXST01000006">
    <property type="protein sequence ID" value="CTQ47278.1"/>
    <property type="molecule type" value="Genomic_DNA"/>
</dbReference>
<accession>A0A0M6YC71</accession>
<dbReference type="RefSeq" id="WP_055661319.1">
    <property type="nucleotide sequence ID" value="NZ_CXST01000006.1"/>
</dbReference>
<keyword evidence="2" id="KW-1185">Reference proteome</keyword>
<organism evidence="1 2">
    <name type="scientific">Roseibium aggregatum</name>
    <dbReference type="NCBI Taxonomy" id="187304"/>
    <lineage>
        <taxon>Bacteria</taxon>
        <taxon>Pseudomonadati</taxon>
        <taxon>Pseudomonadota</taxon>
        <taxon>Alphaproteobacteria</taxon>
        <taxon>Hyphomicrobiales</taxon>
        <taxon>Stappiaceae</taxon>
        <taxon>Roseibium</taxon>
    </lineage>
</organism>
<gene>
    <name evidence="1" type="ORF">LAL4801_05740</name>
</gene>
<evidence type="ECO:0000313" key="1">
    <source>
        <dbReference type="EMBL" id="CTQ47278.1"/>
    </source>
</evidence>
<protein>
    <submittedName>
        <fullName evidence="1">Uncharacterized protein</fullName>
    </submittedName>
</protein>
<sequence length="163" mass="18292">MEKTYTIELLKMDTRKDGSVSFADVVIDGLTVRLQNKISDGVNIKIEGDKLIAGDQVTVDFIEVRIEAAREVADVRKRQHAIALEDTKVAIDEFFAQLRDEIKVEGGNVDDAEKARNYILGIVEGKTFRKADDVWRCLTDSQQDTLERIVLKGETAHGDRVEA</sequence>
<dbReference type="Proteomes" id="UP000048926">
    <property type="component" value="Unassembled WGS sequence"/>
</dbReference>
<name>A0A0M6YC71_9HYPH</name>